<dbReference type="InterPro" id="IPR014718">
    <property type="entry name" value="GH-type_carb-bd"/>
</dbReference>
<dbReference type="InParanoid" id="A0A177C5P7"/>
<evidence type="ECO:0000256" key="9">
    <source>
        <dbReference type="ARBA" id="ARBA00023326"/>
    </source>
</evidence>
<dbReference type="GO" id="GO:0102210">
    <property type="term" value="F:rhamnogalacturonan endolyase activity"/>
    <property type="evidence" value="ECO:0007669"/>
    <property type="project" value="UniProtKB-EC"/>
</dbReference>
<dbReference type="InterPro" id="IPR011013">
    <property type="entry name" value="Gal_mutarotase_sf_dom"/>
</dbReference>
<evidence type="ECO:0000313" key="14">
    <source>
        <dbReference type="Proteomes" id="UP000077069"/>
    </source>
</evidence>
<dbReference type="GO" id="GO:0030246">
    <property type="term" value="F:carbohydrate binding"/>
    <property type="evidence" value="ECO:0007669"/>
    <property type="project" value="InterPro"/>
</dbReference>
<evidence type="ECO:0000256" key="2">
    <source>
        <dbReference type="ARBA" id="ARBA00004613"/>
    </source>
</evidence>
<evidence type="ECO:0000256" key="10">
    <source>
        <dbReference type="SAM" id="SignalP"/>
    </source>
</evidence>
<evidence type="ECO:0000256" key="8">
    <source>
        <dbReference type="ARBA" id="ARBA00023277"/>
    </source>
</evidence>
<dbReference type="CDD" id="cd10320">
    <property type="entry name" value="RGL4_N"/>
    <property type="match status" value="1"/>
</dbReference>
<dbReference type="GO" id="GO:0005576">
    <property type="term" value="C:extracellular region"/>
    <property type="evidence" value="ECO:0007669"/>
    <property type="project" value="UniProtKB-SubCell"/>
</dbReference>
<accession>A0A177C5P7</accession>
<dbReference type="AlphaFoldDB" id="A0A177C5P7"/>
<dbReference type="Pfam" id="PF14686">
    <property type="entry name" value="fn3_3"/>
    <property type="match status" value="1"/>
</dbReference>
<evidence type="ECO:0000256" key="3">
    <source>
        <dbReference type="ARBA" id="ARBA00010418"/>
    </source>
</evidence>
<dbReference type="InterPro" id="IPR013784">
    <property type="entry name" value="Carb-bd-like_fold"/>
</dbReference>
<dbReference type="SUPFAM" id="SSF49452">
    <property type="entry name" value="Starch-binding domain-like"/>
    <property type="match status" value="1"/>
</dbReference>
<evidence type="ECO:0000256" key="1">
    <source>
        <dbReference type="ARBA" id="ARBA00001324"/>
    </source>
</evidence>
<dbReference type="InterPro" id="IPR051850">
    <property type="entry name" value="Polysacch_Lyase_4"/>
</dbReference>
<keyword evidence="7 13" id="KW-0456">Lyase</keyword>
<dbReference type="Pfam" id="PF14683">
    <property type="entry name" value="CBM-like"/>
    <property type="match status" value="1"/>
</dbReference>
<keyword evidence="6 10" id="KW-0732">Signal</keyword>
<feature type="signal peptide" evidence="10">
    <location>
        <begin position="1"/>
        <end position="18"/>
    </location>
</feature>
<feature type="domain" description="Rhamnogalacturonan lyase" evidence="11">
    <location>
        <begin position="410"/>
        <end position="570"/>
    </location>
</feature>
<dbReference type="PANTHER" id="PTHR32018:SF1">
    <property type="entry name" value="RHAMNOGALACTURONAN ENDOLYASE"/>
    <property type="match status" value="1"/>
</dbReference>
<dbReference type="Gene3D" id="2.60.120.260">
    <property type="entry name" value="Galactose-binding domain-like"/>
    <property type="match status" value="1"/>
</dbReference>
<dbReference type="InterPro" id="IPR029413">
    <property type="entry name" value="RG-lyase_II"/>
</dbReference>
<feature type="chain" id="PRO_5008057748" description="rhamnogalacturonan endolyase" evidence="10">
    <location>
        <begin position="19"/>
        <end position="573"/>
    </location>
</feature>
<comment type="catalytic activity">
    <reaction evidence="1">
        <text>Endotype eliminative cleavage of L-alpha-rhamnopyranosyl-(1-&gt;4)-alpha-D-galactopyranosyluronic acid bonds of rhamnogalacturonan I domains in ramified hairy regions of pectin leaving L-rhamnopyranose at the reducing end and 4-deoxy-4,5-unsaturated D-galactopyranosyluronic acid at the non-reducing end.</text>
        <dbReference type="EC" id="4.2.2.23"/>
    </reaction>
</comment>
<dbReference type="Gene3D" id="2.60.40.1120">
    <property type="entry name" value="Carboxypeptidase-like, regulatory domain"/>
    <property type="match status" value="1"/>
</dbReference>
<evidence type="ECO:0000259" key="11">
    <source>
        <dbReference type="Pfam" id="PF14683"/>
    </source>
</evidence>
<keyword evidence="14" id="KW-1185">Reference proteome</keyword>
<dbReference type="RefSeq" id="XP_018032412.1">
    <property type="nucleotide sequence ID" value="XM_018176792.1"/>
</dbReference>
<evidence type="ECO:0000256" key="4">
    <source>
        <dbReference type="ARBA" id="ARBA00012437"/>
    </source>
</evidence>
<name>A0A177C5P7_9PLEO</name>
<evidence type="ECO:0000256" key="6">
    <source>
        <dbReference type="ARBA" id="ARBA00022729"/>
    </source>
</evidence>
<dbReference type="Proteomes" id="UP000077069">
    <property type="component" value="Unassembled WGS sequence"/>
</dbReference>
<reference evidence="13 14" key="1">
    <citation type="submission" date="2016-05" db="EMBL/GenBank/DDBJ databases">
        <title>Comparative analysis of secretome profiles of manganese(II)-oxidizing ascomycete fungi.</title>
        <authorList>
            <consortium name="DOE Joint Genome Institute"/>
            <person name="Zeiner C.A."/>
            <person name="Purvine S.O."/>
            <person name="Zink E.M."/>
            <person name="Wu S."/>
            <person name="Pasa-Tolic L."/>
            <person name="Chaput D.L."/>
            <person name="Haridas S."/>
            <person name="Grigoriev I.V."/>
            <person name="Santelli C.M."/>
            <person name="Hansel C.M."/>
        </authorList>
    </citation>
    <scope>NUCLEOTIDE SEQUENCE [LARGE SCALE GENOMIC DNA]</scope>
    <source>
        <strain evidence="13 14">AP3s5-JAC2a</strain>
    </source>
</reference>
<dbReference type="SUPFAM" id="SSF49785">
    <property type="entry name" value="Galactose-binding domain-like"/>
    <property type="match status" value="1"/>
</dbReference>
<evidence type="ECO:0000313" key="13">
    <source>
        <dbReference type="EMBL" id="OAG02047.1"/>
    </source>
</evidence>
<dbReference type="GO" id="GO:0000272">
    <property type="term" value="P:polysaccharide catabolic process"/>
    <property type="evidence" value="ECO:0007669"/>
    <property type="project" value="UniProtKB-KW"/>
</dbReference>
<proteinExistence type="inferred from homology"/>
<protein>
    <recommendedName>
        <fullName evidence="4">rhamnogalacturonan endolyase</fullName>
        <ecNumber evidence="4">4.2.2.23</ecNumber>
    </recommendedName>
</protein>
<gene>
    <name evidence="13" type="ORF">CC84DRAFT_1152216</name>
</gene>
<dbReference type="GeneID" id="28760278"/>
<keyword evidence="8" id="KW-0119">Carbohydrate metabolism</keyword>
<dbReference type="OrthoDB" id="1179585at2759"/>
<keyword evidence="5" id="KW-0964">Secreted</keyword>
<evidence type="ECO:0000256" key="7">
    <source>
        <dbReference type="ARBA" id="ARBA00023239"/>
    </source>
</evidence>
<dbReference type="Gene3D" id="2.70.98.10">
    <property type="match status" value="1"/>
</dbReference>
<dbReference type="InterPro" id="IPR029411">
    <property type="entry name" value="RG-lyase_III"/>
</dbReference>
<feature type="domain" description="Rhamnogalacturonan lyase" evidence="12">
    <location>
        <begin position="314"/>
        <end position="396"/>
    </location>
</feature>
<keyword evidence="9" id="KW-0624">Polysaccharide degradation</keyword>
<dbReference type="PANTHER" id="PTHR32018">
    <property type="entry name" value="RHAMNOGALACTURONATE LYASE FAMILY PROTEIN"/>
    <property type="match status" value="1"/>
</dbReference>
<dbReference type="CDD" id="cd10316">
    <property type="entry name" value="RGL4_M"/>
    <property type="match status" value="1"/>
</dbReference>
<dbReference type="EC" id="4.2.2.23" evidence="4"/>
<comment type="subcellular location">
    <subcellularLocation>
        <location evidence="2">Secreted</location>
    </subcellularLocation>
</comment>
<organism evidence="13 14">
    <name type="scientific">Paraphaeosphaeria sporulosa</name>
    <dbReference type="NCBI Taxonomy" id="1460663"/>
    <lineage>
        <taxon>Eukaryota</taxon>
        <taxon>Fungi</taxon>
        <taxon>Dikarya</taxon>
        <taxon>Ascomycota</taxon>
        <taxon>Pezizomycotina</taxon>
        <taxon>Dothideomycetes</taxon>
        <taxon>Pleosporomycetidae</taxon>
        <taxon>Pleosporales</taxon>
        <taxon>Massarineae</taxon>
        <taxon>Didymosphaeriaceae</taxon>
        <taxon>Paraphaeosphaeria</taxon>
    </lineage>
</organism>
<dbReference type="InterPro" id="IPR008979">
    <property type="entry name" value="Galactose-bd-like_sf"/>
</dbReference>
<sequence length="573" mass="63710">MGLFQLAGVAALALCASAAPAEPRAPKPKSFLKDLGNSTWVIGNGIWNMTQGRQYGVKLWYKGKDRVGPTATGHYVSYNGAASDLNWTSAAIADSGKDWINIKFTAKEGDFHWVIHDDLAGAYQYFVNHALPTLGEFRTLWRLDNVSFPNGHTNVKDGQLPPLSEYAAATNVQDETWQKADGTFLTKYDWSAFVRDQTYYGVYGDEVGSWYINPGKDYYNGDHLKQELMVHRESKTGDAVQLNMIHGTHYLARSSDNFTDGKTWGPWLWYLNDGNKADADNRWKKEDKSWPYEWFKDAAYQSRGSVSGKLVLSDGRPASGAAVFLGDSNSALSAADQGKDYYYTAYADKQGRFTIENVRTGTYGLYAWGNGGNIADVKTSFVQNDVVVSKRKKTDLKSLKWTVTDKSKSIFQIGDFDRTSRGFALSGPTPFEHGRIAKTPGNLTYTVGKSHSSDWYFGQSNLGVWSINFNLKSIPESATGAKLYTSLAGFSSGTKSNILVNNEKIGNISSNAVLLVSSQDTYRGATQAGEWRNLQWDVKKELLKVGENKLDIAVTESTKWRGWLWDSVALEWV</sequence>
<evidence type="ECO:0000259" key="12">
    <source>
        <dbReference type="Pfam" id="PF14686"/>
    </source>
</evidence>
<dbReference type="EMBL" id="KV441556">
    <property type="protein sequence ID" value="OAG02047.1"/>
    <property type="molecule type" value="Genomic_DNA"/>
</dbReference>
<comment type="similarity">
    <text evidence="3">Belongs to the polysaccharide lyase 4 family.</text>
</comment>
<evidence type="ECO:0000256" key="5">
    <source>
        <dbReference type="ARBA" id="ARBA00022525"/>
    </source>
</evidence>
<dbReference type="SUPFAM" id="SSF74650">
    <property type="entry name" value="Galactose mutarotase-like"/>
    <property type="match status" value="1"/>
</dbReference>